<protein>
    <recommendedName>
        <fullName evidence="3">Solute-binding protein family 3/N-terminal domain-containing protein</fullName>
    </recommendedName>
</protein>
<evidence type="ECO:0000256" key="2">
    <source>
        <dbReference type="ARBA" id="ARBA00022729"/>
    </source>
</evidence>
<organism evidence="4 5">
    <name type="scientific">Candidatus Sedimenticola endophacoides</name>
    <dbReference type="NCBI Taxonomy" id="2548426"/>
    <lineage>
        <taxon>Bacteria</taxon>
        <taxon>Pseudomonadati</taxon>
        <taxon>Pseudomonadota</taxon>
        <taxon>Gammaproteobacteria</taxon>
        <taxon>Chromatiales</taxon>
        <taxon>Sedimenticolaceae</taxon>
        <taxon>Sedimenticola</taxon>
    </lineage>
</organism>
<reference evidence="4 5" key="1">
    <citation type="submission" date="2018-01" db="EMBL/GenBank/DDBJ databases">
        <title>Novel co-symbiosis in the lucinid bivalve Phacoides pectinatus.</title>
        <authorList>
            <person name="Lim S.J."/>
            <person name="Davis B.G."/>
            <person name="Gill D.E."/>
            <person name="Engel A.S."/>
            <person name="Anderson L.C."/>
            <person name="Campbell B.J."/>
        </authorList>
    </citation>
    <scope>NUCLEOTIDE SEQUENCE [LARGE SCALE GENOMIC DNA]</scope>
    <source>
        <strain evidence="4">N3_P5</strain>
    </source>
</reference>
<dbReference type="PANTHER" id="PTHR35936:SF35">
    <property type="entry name" value="L-CYSTINE-BINDING PROTEIN TCYJ"/>
    <property type="match status" value="1"/>
</dbReference>
<dbReference type="PANTHER" id="PTHR35936">
    <property type="entry name" value="MEMBRANE-BOUND LYTIC MUREIN TRANSGLYCOSYLASE F"/>
    <property type="match status" value="1"/>
</dbReference>
<sequence>MMAILPQPKTTEPEMMRPGGYVALFFLLLLIAWPCIAPGAVSAPATDEPHLTIAYRSDTWPYQFTNQQGEPDGLIVDMWRLWAEKSSTPVRFVAGDEQATYAMLHDGRADLLASAWTGMDTARHFEHGAPLVEFEHYLYADAGLPGLASLRDALPYRIGVTRGSYLEYWLHANAPGAAVAVYRDYRTLLGAVERGEVKLFLAQEDHLRQYAVAADRSLTAMESEAKAVSPR</sequence>
<dbReference type="AlphaFoldDB" id="A0A6N4E9Y3"/>
<evidence type="ECO:0000259" key="3">
    <source>
        <dbReference type="Pfam" id="PF00497"/>
    </source>
</evidence>
<evidence type="ECO:0000313" key="4">
    <source>
        <dbReference type="EMBL" id="PUE05806.1"/>
    </source>
</evidence>
<evidence type="ECO:0000313" key="5">
    <source>
        <dbReference type="Proteomes" id="UP000250928"/>
    </source>
</evidence>
<dbReference type="Pfam" id="PF00497">
    <property type="entry name" value="SBP_bac_3"/>
    <property type="match status" value="1"/>
</dbReference>
<dbReference type="InterPro" id="IPR001638">
    <property type="entry name" value="Solute-binding_3/MltF_N"/>
</dbReference>
<feature type="domain" description="Solute-binding protein family 3/N-terminal" evidence="3">
    <location>
        <begin position="51"/>
        <end position="117"/>
    </location>
</feature>
<dbReference type="Gene3D" id="3.40.190.10">
    <property type="entry name" value="Periplasmic binding protein-like II"/>
    <property type="match status" value="2"/>
</dbReference>
<dbReference type="EMBL" id="PQCO01000003">
    <property type="protein sequence ID" value="PUE05806.1"/>
    <property type="molecule type" value="Genomic_DNA"/>
</dbReference>
<evidence type="ECO:0000256" key="1">
    <source>
        <dbReference type="ARBA" id="ARBA00010333"/>
    </source>
</evidence>
<gene>
    <name evidence="4" type="ORF">C3L24_00025</name>
</gene>
<proteinExistence type="inferred from homology"/>
<dbReference type="SUPFAM" id="SSF53850">
    <property type="entry name" value="Periplasmic binding protein-like II"/>
    <property type="match status" value="1"/>
</dbReference>
<accession>A0A6N4E9Y3</accession>
<name>A0A6N4E9Y3_9GAMM</name>
<keyword evidence="2" id="KW-0732">Signal</keyword>
<dbReference type="Proteomes" id="UP000250928">
    <property type="component" value="Unassembled WGS sequence"/>
</dbReference>
<comment type="similarity">
    <text evidence="1">Belongs to the bacterial solute-binding protein 3 family.</text>
</comment>
<comment type="caution">
    <text evidence="4">The sequence shown here is derived from an EMBL/GenBank/DDBJ whole genome shotgun (WGS) entry which is preliminary data.</text>
</comment>